<gene>
    <name evidence="1" type="ORF">K8V40_11365</name>
</gene>
<evidence type="ECO:0000313" key="2">
    <source>
        <dbReference type="Proteomes" id="UP000722357"/>
    </source>
</evidence>
<reference evidence="1" key="2">
    <citation type="submission" date="2021-09" db="EMBL/GenBank/DDBJ databases">
        <authorList>
            <person name="Gilroy R."/>
        </authorList>
    </citation>
    <scope>NUCLEOTIDE SEQUENCE</scope>
    <source>
        <strain evidence="1">9794</strain>
    </source>
</reference>
<reference evidence="1" key="1">
    <citation type="journal article" date="2021" name="PeerJ">
        <title>Extensive microbial diversity within the chicken gut microbiome revealed by metagenomics and culture.</title>
        <authorList>
            <person name="Gilroy R."/>
            <person name="Ravi A."/>
            <person name="Getino M."/>
            <person name="Pursley I."/>
            <person name="Horton D.L."/>
            <person name="Alikhan N.F."/>
            <person name="Baker D."/>
            <person name="Gharbi K."/>
            <person name="Hall N."/>
            <person name="Watson M."/>
            <person name="Adriaenssens E.M."/>
            <person name="Foster-Nyarko E."/>
            <person name="Jarju S."/>
            <person name="Secka A."/>
            <person name="Antonio M."/>
            <person name="Oren A."/>
            <person name="Chaudhuri R.R."/>
            <person name="La Ragione R."/>
            <person name="Hildebrand F."/>
            <person name="Pallen M.J."/>
        </authorList>
    </citation>
    <scope>NUCLEOTIDE SEQUENCE</scope>
    <source>
        <strain evidence="1">9794</strain>
    </source>
</reference>
<sequence>MDKQQISNLLHIQQASRENRLVIFVGAGVSRNSGIPTWNELIESMKSELSGKLSCDMDALKVSQLYKDSRGYKEYMDKIKEILLYNKAVPNHLHTSILSLNPCHIITTNYDDLIEQELNNQFLQYDIVREDKDIPQIVYPNVLVKMHGDYITNNIVLTETDYYNYPQKFPLIRAFVQSVFASKLVLFVGFSFADLNLKMILNELQNILSENMQRAYLLSCEEPDFVTKQYFEKKGINILYFNEKEIDEIKGEGYKSNNLSGIGLLTDKILFAINHYSAIPKKELAEYLYSRITPYSQELRSFGEGLIYFFPNYRNINWYTNSKGLQTSLSYFRHLAKELDSNSKKRHFLANHRSIDLKTLLQVAWYNCLKEIDGLQILDSKFYSNINYYIPETTIDFIYKFDYPKTCDRIKLLRGKTIQYSVDDLELPFTLYLLGDYWEAYQIYLKLLPLYWNRQKYILYFICRYNIWAIQNGIKSEKAFDRSFNAEKELELAYIYELEDILNKLPLDREIKKIFQDLISYKYIGNHLIKTEDLKQKIFKQRKSAEKGGWSINSNIIILMSLYQRESIFSLANYIICDNSMYYKSICYNTAFGVLNSFATHSNNILGEDIEGTKIKFLDSFMLRLLIFNIETHQLISILNDYDIITLSYNNSGIKYINTCLENISKYHYLFNDDALFYNPLSNFLMLISKSQIEEININDLYNVVLKYWRFSHQIGYQTINLLIKQYPPHEKEAKELISYILYNSYAPNSYIEGLLLLIETLKTRAIEFTDIRINEINQKEKATALSLLYPIIPTSLKNIVQKICLDNIDDFFNYIHFIFYNNIHNYSTEQFNKLLKQEGNNINQHHCFILAKIRGNEDFYKLHKIIDDLSKDNDCMRFFLSPNNYSSPEKVEIDWILKFNHNERECFFKNEIYRRKLKEYLQTKTLSKDSRNYLIEFL</sequence>
<dbReference type="InterPro" id="IPR029035">
    <property type="entry name" value="DHS-like_NAD/FAD-binding_dom"/>
</dbReference>
<accession>A0A921L6Q5</accession>
<evidence type="ECO:0000313" key="1">
    <source>
        <dbReference type="EMBL" id="HJF82223.1"/>
    </source>
</evidence>
<dbReference type="SUPFAM" id="SSF52467">
    <property type="entry name" value="DHS-like NAD/FAD-binding domain"/>
    <property type="match status" value="1"/>
</dbReference>
<comment type="caution">
    <text evidence="1">The sequence shown here is derived from an EMBL/GenBank/DDBJ whole genome shotgun (WGS) entry which is preliminary data.</text>
</comment>
<dbReference type="AlphaFoldDB" id="A0A921L6Q5"/>
<dbReference type="EMBL" id="DYWE01000117">
    <property type="protein sequence ID" value="HJF82223.1"/>
    <property type="molecule type" value="Genomic_DNA"/>
</dbReference>
<dbReference type="Proteomes" id="UP000722357">
    <property type="component" value="Unassembled WGS sequence"/>
</dbReference>
<organism evidence="1 2">
    <name type="scientific">Phocaeicola plebeius</name>
    <dbReference type="NCBI Taxonomy" id="310297"/>
    <lineage>
        <taxon>Bacteria</taxon>
        <taxon>Pseudomonadati</taxon>
        <taxon>Bacteroidota</taxon>
        <taxon>Bacteroidia</taxon>
        <taxon>Bacteroidales</taxon>
        <taxon>Bacteroidaceae</taxon>
        <taxon>Phocaeicola</taxon>
    </lineage>
</organism>
<protein>
    <submittedName>
        <fullName evidence="1">SIR2 family protein</fullName>
    </submittedName>
</protein>
<proteinExistence type="predicted"/>
<dbReference type="Pfam" id="PF13289">
    <property type="entry name" value="SIR2_2"/>
    <property type="match status" value="1"/>
</dbReference>
<dbReference type="Gene3D" id="3.40.50.1220">
    <property type="entry name" value="TPP-binding domain"/>
    <property type="match status" value="1"/>
</dbReference>
<name>A0A921L6Q5_9BACT</name>